<reference evidence="1 2" key="1">
    <citation type="submission" date="2019-01" db="EMBL/GenBank/DDBJ databases">
        <title>Complete genome sequence of Cohnella hallensis HS21 isolated from Korean fir (Abies koreana) rhizospheric soil.</title>
        <authorList>
            <person name="Jiang L."/>
            <person name="Kang S.W."/>
            <person name="Kim S."/>
            <person name="Jung J."/>
            <person name="Kim C.Y."/>
            <person name="Kim D.H."/>
            <person name="Kim S.W."/>
            <person name="Lee J."/>
        </authorList>
    </citation>
    <scope>NUCLEOTIDE SEQUENCE [LARGE SCALE GENOMIC DNA]</scope>
    <source>
        <strain evidence="1 2">HS21</strain>
    </source>
</reference>
<organism evidence="1 2">
    <name type="scientific">Cohnella abietis</name>
    <dbReference type="NCBI Taxonomy" id="2507935"/>
    <lineage>
        <taxon>Bacteria</taxon>
        <taxon>Bacillati</taxon>
        <taxon>Bacillota</taxon>
        <taxon>Bacilli</taxon>
        <taxon>Bacillales</taxon>
        <taxon>Paenibacillaceae</taxon>
        <taxon>Cohnella</taxon>
    </lineage>
</organism>
<dbReference type="OrthoDB" id="2690514at2"/>
<evidence type="ECO:0008006" key="3">
    <source>
        <dbReference type="Google" id="ProtNLM"/>
    </source>
</evidence>
<gene>
    <name evidence="1" type="ORF">KCTCHS21_45150</name>
</gene>
<dbReference type="Pfam" id="PF10720">
    <property type="entry name" value="DUF2515"/>
    <property type="match status" value="1"/>
</dbReference>
<dbReference type="InterPro" id="IPR019658">
    <property type="entry name" value="DUF2515"/>
</dbReference>
<evidence type="ECO:0000313" key="2">
    <source>
        <dbReference type="Proteomes" id="UP000289856"/>
    </source>
</evidence>
<dbReference type="AlphaFoldDB" id="A0A3T1DAG9"/>
<dbReference type="EMBL" id="AP019400">
    <property type="protein sequence ID" value="BBI35116.1"/>
    <property type="molecule type" value="Genomic_DNA"/>
</dbReference>
<sequence length="429" mass="49618">MNDVPRTENRLIKLLQASGYLVSGVVEKASGLWNSYLLTRRHLPLPLDQELTQHYSSLLVAPLHNDDGRLSSISDTELCSHIRSETALLNLNNLTRTDAYLTIFKSFPELHWALLAHLVSRNGGWNMTDLRGQWHPQLLDEQKISLIFELLEACNCLIFSDAYPQLRLYIESKRIGRNLFYLLPQFGVSAFMVPFWNTFWQDGNPIPLTEALIINEQHFIQARVVEDDTYEHEIFHSLAFRSQPLLQLNQIVFPLWREPRAKRNIPLRLVGRVLENFRDLNERIEFGKCLYGILYGYPNILKAAIAFAERIPHTGSRADYWPHRFTPAHDHNNKADDTSELTDSTADPISSRWFSPSLLEAWPNRPLKQATEKDWYQDLNVLSHLTSIKLPRVIDMTHEHLFGQSKLQEAVLLERSFMKGASNRRTGRG</sequence>
<accession>A0A3T1DAG9</accession>
<proteinExistence type="predicted"/>
<protein>
    <recommendedName>
        <fullName evidence="3">DUF2515 domain-containing protein</fullName>
    </recommendedName>
</protein>
<dbReference type="Proteomes" id="UP000289856">
    <property type="component" value="Chromosome"/>
</dbReference>
<keyword evidence="2" id="KW-1185">Reference proteome</keyword>
<name>A0A3T1DAG9_9BACL</name>
<dbReference type="KEGG" id="cohn:KCTCHS21_45150"/>
<dbReference type="RefSeq" id="WP_157994101.1">
    <property type="nucleotide sequence ID" value="NZ_AP019400.1"/>
</dbReference>
<evidence type="ECO:0000313" key="1">
    <source>
        <dbReference type="EMBL" id="BBI35116.1"/>
    </source>
</evidence>